<dbReference type="PROSITE" id="PS00216">
    <property type="entry name" value="SUGAR_TRANSPORT_1"/>
    <property type="match status" value="1"/>
</dbReference>
<keyword evidence="5" id="KW-1133">Transmembrane helix</keyword>
<dbReference type="RefSeq" id="WP_021294925.1">
    <property type="nucleotide sequence ID" value="NZ_AURB01000024.1"/>
</dbReference>
<dbReference type="KEGG" id="aaco:K1I37_00730"/>
<dbReference type="OrthoDB" id="9783227at2"/>
<evidence type="ECO:0000256" key="6">
    <source>
        <dbReference type="ARBA" id="ARBA00023136"/>
    </source>
</evidence>
<accession>A0A9E6ZGS5</accession>
<dbReference type="eggNOG" id="COG0477">
    <property type="taxonomic scope" value="Bacteria"/>
</dbReference>
<dbReference type="STRING" id="1356854.N007_02095"/>
<comment type="subcellular location">
    <subcellularLocation>
        <location evidence="1">Cell membrane</location>
        <topology evidence="1">Multi-pass membrane protein</topology>
    </subcellularLocation>
</comment>
<dbReference type="InterPro" id="IPR005829">
    <property type="entry name" value="Sugar_transporter_CS"/>
</dbReference>
<dbReference type="GO" id="GO:0005886">
    <property type="term" value="C:plasma membrane"/>
    <property type="evidence" value="ECO:0007669"/>
    <property type="project" value="UniProtKB-SubCell"/>
</dbReference>
<dbReference type="Proteomes" id="UP000829401">
    <property type="component" value="Chromosome"/>
</dbReference>
<proteinExistence type="predicted"/>
<evidence type="ECO:0000313" key="7">
    <source>
        <dbReference type="EMBL" id="UNO49127.1"/>
    </source>
</evidence>
<protein>
    <submittedName>
        <fullName evidence="7">MFS transporter</fullName>
    </submittedName>
</protein>
<dbReference type="AlphaFoldDB" id="T0CK80"/>
<keyword evidence="4" id="KW-0812">Transmembrane</keyword>
<evidence type="ECO:0000256" key="3">
    <source>
        <dbReference type="ARBA" id="ARBA00022475"/>
    </source>
</evidence>
<gene>
    <name evidence="7" type="ORF">K1I37_00730</name>
</gene>
<sequence>MSVAEVRTGDGVPSVAKRSMIGGVISLLIDSYDIYLPAFVLPAAMGYFEPDTLPDSAKVTLSTLIFTVTLLARPIGGPILGNLSDKIGRKRVTMIAAIGFTVTTFLIGVLPGYAQWGYGAIIALIALRLIDGIFLGGGYAGPVPLAIERSPKHLRAFIAGLVSAGAPVAIVFINIVQLFVLKNLSQSALLSWGWRVPFFFGAFLGILYLIYYARIPELEVTKLPSSGDANKQPIWRLLSGSNMKGFLQVLLLMSGMWFAAQMALSFMPGLLEGYLHQSASNVSTMELLANLATVVGMVGYAVISQKLGRKRVLFWVGISLTIGETLAFLFMILFAKSGVGFFAVGAMGFIALFLANAPLGTVIVYLNERFPADVRGSGYGTAYTISLILPGLYSTWIFLLGKFMPYEYTALVLIVLGGLLFIVATLIGPETRDVELLSDDLQSSQELL</sequence>
<evidence type="ECO:0000256" key="5">
    <source>
        <dbReference type="ARBA" id="ARBA00022989"/>
    </source>
</evidence>
<dbReference type="PANTHER" id="PTHR43045">
    <property type="entry name" value="SHIKIMATE TRANSPORTER"/>
    <property type="match status" value="1"/>
</dbReference>
<name>T0CK80_ALIAG</name>
<dbReference type="InterPro" id="IPR011701">
    <property type="entry name" value="MFS"/>
</dbReference>
<dbReference type="Pfam" id="PF07690">
    <property type="entry name" value="MFS_1"/>
    <property type="match status" value="1"/>
</dbReference>
<dbReference type="PROSITE" id="PS00217">
    <property type="entry name" value="SUGAR_TRANSPORT_2"/>
    <property type="match status" value="1"/>
</dbReference>
<dbReference type="PROSITE" id="PS50850">
    <property type="entry name" value="MFS"/>
    <property type="match status" value="1"/>
</dbReference>
<accession>T0CK80</accession>
<dbReference type="GO" id="GO:0022857">
    <property type="term" value="F:transmembrane transporter activity"/>
    <property type="evidence" value="ECO:0007669"/>
    <property type="project" value="InterPro"/>
</dbReference>
<keyword evidence="3" id="KW-1003">Cell membrane</keyword>
<evidence type="ECO:0000256" key="4">
    <source>
        <dbReference type="ARBA" id="ARBA00022692"/>
    </source>
</evidence>
<reference evidence="8" key="1">
    <citation type="journal article" date="2022" name="G3 (Bethesda)">
        <title>Unveiling the complete genome sequence of Alicyclobacillus acidoterrestris DSM 3922T, a taint-producing strain.</title>
        <authorList>
            <person name="Leonardo I.C."/>
            <person name="Barreto Crespo M.T."/>
            <person name="Gaspar F.B."/>
        </authorList>
    </citation>
    <scope>NUCLEOTIDE SEQUENCE [LARGE SCALE GENOMIC DNA]</scope>
    <source>
        <strain evidence="8">DSM 3922</strain>
    </source>
</reference>
<organism evidence="7 8">
    <name type="scientific">Alicyclobacillus acidoterrestris (strain ATCC 49025 / DSM 3922 / CIP 106132 / NCIMB 13137 / GD3B)</name>
    <dbReference type="NCBI Taxonomy" id="1356854"/>
    <lineage>
        <taxon>Bacteria</taxon>
        <taxon>Bacillati</taxon>
        <taxon>Bacillota</taxon>
        <taxon>Bacilli</taxon>
        <taxon>Bacillales</taxon>
        <taxon>Alicyclobacillaceae</taxon>
        <taxon>Alicyclobacillus</taxon>
    </lineage>
</organism>
<keyword evidence="2" id="KW-0813">Transport</keyword>
<evidence type="ECO:0000256" key="2">
    <source>
        <dbReference type="ARBA" id="ARBA00022448"/>
    </source>
</evidence>
<dbReference type="InterPro" id="IPR036259">
    <property type="entry name" value="MFS_trans_sf"/>
</dbReference>
<dbReference type="InterPro" id="IPR020846">
    <property type="entry name" value="MFS_dom"/>
</dbReference>
<keyword evidence="8" id="KW-1185">Reference proteome</keyword>
<evidence type="ECO:0000256" key="1">
    <source>
        <dbReference type="ARBA" id="ARBA00004651"/>
    </source>
</evidence>
<dbReference type="PANTHER" id="PTHR43045:SF4">
    <property type="entry name" value="TRANSPORTER YDFJ-RELATED"/>
    <property type="match status" value="1"/>
</dbReference>
<keyword evidence="6" id="KW-0472">Membrane</keyword>
<dbReference type="EMBL" id="CP080467">
    <property type="protein sequence ID" value="UNO49127.1"/>
    <property type="molecule type" value="Genomic_DNA"/>
</dbReference>
<dbReference type="SUPFAM" id="SSF103473">
    <property type="entry name" value="MFS general substrate transporter"/>
    <property type="match status" value="1"/>
</dbReference>
<dbReference type="Gene3D" id="1.20.1250.20">
    <property type="entry name" value="MFS general substrate transporter like domains"/>
    <property type="match status" value="2"/>
</dbReference>
<evidence type="ECO:0000313" key="8">
    <source>
        <dbReference type="Proteomes" id="UP000829401"/>
    </source>
</evidence>